<proteinExistence type="predicted"/>
<sequence>MRPPSAVTPSVGPGPSWSISPPAPLDSLLAKPSDLLSAVSANNRKVVAYLSHPPRLAALVSVVVDPVVSQPGDDPQEVFERASLAARVLAAEPGVVGDALVATSLVDLPPDALPRDYPVPPESEDAAAEASLVLRLFDMSPAAPHSVLACEVLASLLRRHAPGVADLVHARKALVRDLALAFPLAAPLLALLAELVSEPSSARWVVDMGIVEALVAGVRAPLTALPGTDDDACATRDSALLCLHQWVEWSRVPAAHVLRVYLFSRPVVVPLVKTATNPTDTIAAAGAVDVLAAIVHVVEASTTDAGGVSPASSPRPVDTEALVDAALAVVGNVIDALNTTVEAARHAAPGAPPRLGLYAYKLVHLLAIVITAGSPRALEAYANANVPRTLLRLVDAFPLHNCMANYAHQVLVATLATTHASIEAAQLRETMIHTSDAHAILLSALTAVPDERNQCNRGHFTSLATLLENSGAPPPRDPDLAAAWSVFVAGPLAASITVANAPLGGSAPPRLDMSTDTLGVAPPAADAPPADGDGPKPMSTTNALVDEYVNLRGMGANLSLLPDDFVANDVDWDEAGAPGEYELPSTLDRAAQWTVEPMDFVNLDDDAVGLVDSPRPDPAEPMAMSIGPEATLSSVWHGSAAARAADTAIADRLALGPRLMDDRPLDAVPISVAATESRLASAEAHARTRFADDMLAES</sequence>
<accession>A0A0L0DTX1</accession>
<organism evidence="1 2">
    <name type="scientific">Thecamonas trahens ATCC 50062</name>
    <dbReference type="NCBI Taxonomy" id="461836"/>
    <lineage>
        <taxon>Eukaryota</taxon>
        <taxon>Apusozoa</taxon>
        <taxon>Apusomonadida</taxon>
        <taxon>Apusomonadidae</taxon>
        <taxon>Thecamonas</taxon>
    </lineage>
</organism>
<reference evidence="1 2" key="1">
    <citation type="submission" date="2010-05" db="EMBL/GenBank/DDBJ databases">
        <title>The Genome Sequence of Thecamonas trahens ATCC 50062.</title>
        <authorList>
            <consortium name="The Broad Institute Genome Sequencing Platform"/>
            <person name="Russ C."/>
            <person name="Cuomo C."/>
            <person name="Shea T."/>
            <person name="Young S.K."/>
            <person name="Zeng Q."/>
            <person name="Koehrsen M."/>
            <person name="Haas B."/>
            <person name="Borodovsky M."/>
            <person name="Guigo R."/>
            <person name="Alvarado L."/>
            <person name="Berlin A."/>
            <person name="Bochicchio J."/>
            <person name="Borenstein D."/>
            <person name="Chapman S."/>
            <person name="Chen Z."/>
            <person name="Freedman E."/>
            <person name="Gellesch M."/>
            <person name="Goldberg J."/>
            <person name="Griggs A."/>
            <person name="Gujja S."/>
            <person name="Heilman E."/>
            <person name="Heiman D."/>
            <person name="Hepburn T."/>
            <person name="Howarth C."/>
            <person name="Jen D."/>
            <person name="Larson L."/>
            <person name="Mehta T."/>
            <person name="Park D."/>
            <person name="Pearson M."/>
            <person name="Roberts A."/>
            <person name="Saif S."/>
            <person name="Shenoy N."/>
            <person name="Sisk P."/>
            <person name="Stolte C."/>
            <person name="Sykes S."/>
            <person name="Thomson T."/>
            <person name="Walk T."/>
            <person name="White J."/>
            <person name="Yandava C."/>
            <person name="Burger G."/>
            <person name="Gray M.W."/>
            <person name="Holland P.W.H."/>
            <person name="King N."/>
            <person name="Lang F.B.F."/>
            <person name="Roger A.J."/>
            <person name="Ruiz-Trillo I."/>
            <person name="Lander E."/>
            <person name="Nusbaum C."/>
        </authorList>
    </citation>
    <scope>NUCLEOTIDE SEQUENCE [LARGE SCALE GENOMIC DNA]</scope>
    <source>
        <strain evidence="1 2">ATCC 50062</strain>
    </source>
</reference>
<gene>
    <name evidence="1" type="ORF">AMSG_01911</name>
</gene>
<evidence type="ECO:0000313" key="2">
    <source>
        <dbReference type="Proteomes" id="UP000054408"/>
    </source>
</evidence>
<protein>
    <submittedName>
        <fullName evidence="1">Uncharacterized protein</fullName>
    </submittedName>
</protein>
<dbReference type="AlphaFoldDB" id="A0A0L0DTX1"/>
<dbReference type="Proteomes" id="UP000054408">
    <property type="component" value="Unassembled WGS sequence"/>
</dbReference>
<keyword evidence="2" id="KW-1185">Reference proteome</keyword>
<name>A0A0L0DTX1_THETB</name>
<dbReference type="GeneID" id="25561629"/>
<evidence type="ECO:0000313" key="1">
    <source>
        <dbReference type="EMBL" id="KNC55642.1"/>
    </source>
</evidence>
<dbReference type="RefSeq" id="XP_013761412.1">
    <property type="nucleotide sequence ID" value="XM_013905958.1"/>
</dbReference>
<dbReference type="EMBL" id="GL349439">
    <property type="protein sequence ID" value="KNC55642.1"/>
    <property type="molecule type" value="Genomic_DNA"/>
</dbReference>